<sequence length="111" mass="12674">MYNRTRFSLRGVRRQEWLAGVAPYVNALDRRVCGKDQRMEEGKGKEPDRHSRTIKQSIFYVSSPNEATANMGQDIASLASFPCLGLTRQALHLRTEITGSLSRPQWYQQTS</sequence>
<organism evidence="1 2">
    <name type="scientific">Portunus trituberculatus</name>
    <name type="common">Swimming crab</name>
    <name type="synonym">Neptunus trituberculatus</name>
    <dbReference type="NCBI Taxonomy" id="210409"/>
    <lineage>
        <taxon>Eukaryota</taxon>
        <taxon>Metazoa</taxon>
        <taxon>Ecdysozoa</taxon>
        <taxon>Arthropoda</taxon>
        <taxon>Crustacea</taxon>
        <taxon>Multicrustacea</taxon>
        <taxon>Malacostraca</taxon>
        <taxon>Eumalacostraca</taxon>
        <taxon>Eucarida</taxon>
        <taxon>Decapoda</taxon>
        <taxon>Pleocyemata</taxon>
        <taxon>Brachyura</taxon>
        <taxon>Eubrachyura</taxon>
        <taxon>Portunoidea</taxon>
        <taxon>Portunidae</taxon>
        <taxon>Portuninae</taxon>
        <taxon>Portunus</taxon>
    </lineage>
</organism>
<accession>A0A5B7K2I7</accession>
<keyword evidence="2" id="KW-1185">Reference proteome</keyword>
<dbReference type="Proteomes" id="UP000324222">
    <property type="component" value="Unassembled WGS sequence"/>
</dbReference>
<proteinExistence type="predicted"/>
<comment type="caution">
    <text evidence="1">The sequence shown here is derived from an EMBL/GenBank/DDBJ whole genome shotgun (WGS) entry which is preliminary data.</text>
</comment>
<dbReference type="AlphaFoldDB" id="A0A5B7K2I7"/>
<gene>
    <name evidence="1" type="ORF">E2C01_094757</name>
</gene>
<dbReference type="EMBL" id="VSRR010117974">
    <property type="protein sequence ID" value="MPC99348.1"/>
    <property type="molecule type" value="Genomic_DNA"/>
</dbReference>
<evidence type="ECO:0000313" key="2">
    <source>
        <dbReference type="Proteomes" id="UP000324222"/>
    </source>
</evidence>
<evidence type="ECO:0000313" key="1">
    <source>
        <dbReference type="EMBL" id="MPC99348.1"/>
    </source>
</evidence>
<name>A0A5B7K2I7_PORTR</name>
<reference evidence="1 2" key="1">
    <citation type="submission" date="2019-05" db="EMBL/GenBank/DDBJ databases">
        <title>Another draft genome of Portunus trituberculatus and its Hox gene families provides insights of decapod evolution.</title>
        <authorList>
            <person name="Jeong J.-H."/>
            <person name="Song I."/>
            <person name="Kim S."/>
            <person name="Choi T."/>
            <person name="Kim D."/>
            <person name="Ryu S."/>
            <person name="Kim W."/>
        </authorList>
    </citation>
    <scope>NUCLEOTIDE SEQUENCE [LARGE SCALE GENOMIC DNA]</scope>
    <source>
        <tissue evidence="1">Muscle</tissue>
    </source>
</reference>
<protein>
    <submittedName>
        <fullName evidence="1">Uncharacterized protein</fullName>
    </submittedName>
</protein>